<proteinExistence type="inferred from homology"/>
<evidence type="ECO:0000256" key="11">
    <source>
        <dbReference type="RuleBase" id="RU004396"/>
    </source>
</evidence>
<dbReference type="AlphaFoldDB" id="A0A8B7Z2K8"/>
<dbReference type="OMA" id="MWKTLTY"/>
<reference evidence="14 15" key="1">
    <citation type="submission" date="2025-04" db="UniProtKB">
        <authorList>
            <consortium name="RefSeq"/>
        </authorList>
    </citation>
    <scope>IDENTIFICATION</scope>
</reference>
<evidence type="ECO:0000256" key="8">
    <source>
        <dbReference type="ARBA" id="ARBA00023002"/>
    </source>
</evidence>
<evidence type="ECO:0000256" key="7">
    <source>
        <dbReference type="ARBA" id="ARBA00022989"/>
    </source>
</evidence>
<dbReference type="OrthoDB" id="5947505at2759"/>
<gene>
    <name evidence="14 15" type="primary">LOC110984214</name>
</gene>
<dbReference type="PANTHER" id="PTHR11504:SF0">
    <property type="entry name" value="CYTOCHROME C OXIDASE SUBUNIT"/>
    <property type="match status" value="1"/>
</dbReference>
<evidence type="ECO:0000256" key="3">
    <source>
        <dbReference type="ARBA" id="ARBA00005553"/>
    </source>
</evidence>
<accession>A0A8B7Z2K8</accession>
<dbReference type="KEGG" id="aplc:110984214"/>
<dbReference type="FunFam" id="4.10.95.10:FF:000001">
    <property type="entry name" value="Cytochrome c oxidase subunit 6A, mitochondrial"/>
    <property type="match status" value="1"/>
</dbReference>
<evidence type="ECO:0000313" key="13">
    <source>
        <dbReference type="Proteomes" id="UP000694845"/>
    </source>
</evidence>
<organism evidence="13 14">
    <name type="scientific">Acanthaster planci</name>
    <name type="common">Crown-of-thorns starfish</name>
    <dbReference type="NCBI Taxonomy" id="133434"/>
    <lineage>
        <taxon>Eukaryota</taxon>
        <taxon>Metazoa</taxon>
        <taxon>Echinodermata</taxon>
        <taxon>Eleutherozoa</taxon>
        <taxon>Asterozoa</taxon>
        <taxon>Asteroidea</taxon>
        <taxon>Valvatacea</taxon>
        <taxon>Valvatida</taxon>
        <taxon>Acanthasteridae</taxon>
        <taxon>Acanthaster</taxon>
    </lineage>
</organism>
<sequence length="115" mass="13143">MASNLLRVVRRQFSTTLLRRAETGFESSATAPDAHGSAKTWKMLTFLLAVPGVLFCMVNAYKGEMEHKAHAHREEFVAYPHLRIRNKPFFWGDGNHSLFHNSHNNALPEGYEDEE</sequence>
<protein>
    <recommendedName>
        <fullName evidence="12">Cytochrome c oxidase subunit</fullName>
    </recommendedName>
    <alternativeName>
        <fullName evidence="12">Cytochrome c oxidase polypeptide VIa</fullName>
    </alternativeName>
</protein>
<evidence type="ECO:0000256" key="6">
    <source>
        <dbReference type="ARBA" id="ARBA00022946"/>
    </source>
</evidence>
<evidence type="ECO:0000256" key="2">
    <source>
        <dbReference type="ARBA" id="ARBA00004673"/>
    </source>
</evidence>
<dbReference type="GO" id="GO:0016491">
    <property type="term" value="F:oxidoreductase activity"/>
    <property type="evidence" value="ECO:0007669"/>
    <property type="project" value="UniProtKB-KW"/>
</dbReference>
<dbReference type="RefSeq" id="XP_022099850.1">
    <property type="nucleotide sequence ID" value="XM_022244158.1"/>
</dbReference>
<evidence type="ECO:0000256" key="1">
    <source>
        <dbReference type="ARBA" id="ARBA00004434"/>
    </source>
</evidence>
<dbReference type="SUPFAM" id="SSF81411">
    <property type="entry name" value="Mitochondrial cytochrome c oxidase subunit VIa"/>
    <property type="match status" value="1"/>
</dbReference>
<dbReference type="PIRSF" id="PIRSF000277">
    <property type="entry name" value="COX6A1"/>
    <property type="match status" value="1"/>
</dbReference>
<evidence type="ECO:0000256" key="5">
    <source>
        <dbReference type="ARBA" id="ARBA00022792"/>
    </source>
</evidence>
<dbReference type="InterPro" id="IPR018507">
    <property type="entry name" value="Cyt_c_oxidase_su6a_CS"/>
</dbReference>
<evidence type="ECO:0000313" key="14">
    <source>
        <dbReference type="RefSeq" id="XP_022099849.1"/>
    </source>
</evidence>
<evidence type="ECO:0000256" key="10">
    <source>
        <dbReference type="ARBA" id="ARBA00023136"/>
    </source>
</evidence>
<dbReference type="RefSeq" id="XP_022099849.1">
    <property type="nucleotide sequence ID" value="XM_022244157.1"/>
</dbReference>
<keyword evidence="5 12" id="KW-0999">Mitochondrion inner membrane</keyword>
<name>A0A8B7Z2K8_ACAPL</name>
<comment type="subcellular location">
    <subcellularLocation>
        <location evidence="1">Mitochondrion inner membrane</location>
        <topology evidence="1">Single-pass membrane protein</topology>
    </subcellularLocation>
</comment>
<dbReference type="GO" id="GO:0006123">
    <property type="term" value="P:mitochondrial electron transport, cytochrome c to oxygen"/>
    <property type="evidence" value="ECO:0007669"/>
    <property type="project" value="TreeGrafter"/>
</dbReference>
<dbReference type="CDD" id="cd00925">
    <property type="entry name" value="Cyt_c_Oxidase_VIa"/>
    <property type="match status" value="1"/>
</dbReference>
<dbReference type="InterPro" id="IPR001349">
    <property type="entry name" value="Cyt_c_oxidase_su6a"/>
</dbReference>
<dbReference type="InterPro" id="IPR036418">
    <property type="entry name" value="Cyt_c_oxidase_su6a_sf"/>
</dbReference>
<comment type="pathway">
    <text evidence="2">Energy metabolism; oxidative phosphorylation.</text>
</comment>
<keyword evidence="9 12" id="KW-0496">Mitochondrion</keyword>
<dbReference type="GO" id="GO:0030234">
    <property type="term" value="F:enzyme regulator activity"/>
    <property type="evidence" value="ECO:0007669"/>
    <property type="project" value="TreeGrafter"/>
</dbReference>
<evidence type="ECO:0000313" key="15">
    <source>
        <dbReference type="RefSeq" id="XP_022099850.1"/>
    </source>
</evidence>
<keyword evidence="10 12" id="KW-0472">Membrane</keyword>
<keyword evidence="8" id="KW-0560">Oxidoreductase</keyword>
<keyword evidence="7" id="KW-1133">Transmembrane helix</keyword>
<evidence type="ECO:0000256" key="9">
    <source>
        <dbReference type="ARBA" id="ARBA00023128"/>
    </source>
</evidence>
<dbReference type="Gene3D" id="4.10.95.10">
    <property type="entry name" value="Cytochrome c oxidase, subunit VIa"/>
    <property type="match status" value="1"/>
</dbReference>
<dbReference type="GO" id="GO:0005743">
    <property type="term" value="C:mitochondrial inner membrane"/>
    <property type="evidence" value="ECO:0007669"/>
    <property type="project" value="UniProtKB-SubCell"/>
</dbReference>
<keyword evidence="4" id="KW-0812">Transmembrane</keyword>
<evidence type="ECO:0000256" key="4">
    <source>
        <dbReference type="ARBA" id="ARBA00022692"/>
    </source>
</evidence>
<evidence type="ECO:0000256" key="12">
    <source>
        <dbReference type="RuleBase" id="RU004397"/>
    </source>
</evidence>
<dbReference type="PANTHER" id="PTHR11504">
    <property type="entry name" value="CYTOCHROME C OXIDASE POLYPEPTIDE VIA"/>
    <property type="match status" value="1"/>
</dbReference>
<dbReference type="Pfam" id="PF02046">
    <property type="entry name" value="COX6A"/>
    <property type="match status" value="1"/>
</dbReference>
<dbReference type="Proteomes" id="UP000694845">
    <property type="component" value="Unplaced"/>
</dbReference>
<dbReference type="UniPathway" id="UPA00705"/>
<comment type="similarity">
    <text evidence="3 11">Belongs to the cytochrome c oxidase subunit 6A family.</text>
</comment>
<keyword evidence="6" id="KW-0809">Transit peptide</keyword>
<dbReference type="PROSITE" id="PS01329">
    <property type="entry name" value="COX6A"/>
    <property type="match status" value="1"/>
</dbReference>
<keyword evidence="13" id="KW-1185">Reference proteome</keyword>
<dbReference type="GeneID" id="110984214"/>